<dbReference type="OrthoDB" id="8718286at2"/>
<dbReference type="RefSeq" id="WP_047187275.1">
    <property type="nucleotide sequence ID" value="NZ_LCYG01000005.1"/>
</dbReference>
<dbReference type="Proteomes" id="UP000035489">
    <property type="component" value="Unassembled WGS sequence"/>
</dbReference>
<dbReference type="NCBIfam" id="TIGR04029">
    <property type="entry name" value="CMD_Avi_7170"/>
    <property type="match status" value="1"/>
</dbReference>
<comment type="caution">
    <text evidence="1">The sequence shown here is derived from an EMBL/GenBank/DDBJ whole genome shotgun (WGS) entry which is preliminary data.</text>
</comment>
<keyword evidence="2" id="KW-1185">Reference proteome</keyword>
<reference evidence="1 2" key="1">
    <citation type="submission" date="2015-05" db="EMBL/GenBank/DDBJ databases">
        <title>Draft genome sequence of Microvirga vignae strain BR3299, a novel nitrogen fixing bacteria isolated from Brazil semi-aired region.</title>
        <authorList>
            <person name="Zilli J.E."/>
            <person name="Passos S.R."/>
            <person name="Leite J."/>
            <person name="Baldani J.I."/>
            <person name="Xavier G.R."/>
            <person name="Rumjaneck N.G."/>
            <person name="Simoes-Araujo J.L."/>
        </authorList>
    </citation>
    <scope>NUCLEOTIDE SEQUENCE [LARGE SCALE GENOMIC DNA]</scope>
    <source>
        <strain evidence="1 2">BR3299</strain>
    </source>
</reference>
<evidence type="ECO:0000313" key="1">
    <source>
        <dbReference type="EMBL" id="KLK94727.1"/>
    </source>
</evidence>
<gene>
    <name evidence="1" type="ORF">AA309_01820</name>
</gene>
<protein>
    <submittedName>
        <fullName evidence="1">Avi_7170 family CMD domain-containing protein</fullName>
    </submittedName>
</protein>
<dbReference type="SUPFAM" id="SSF69118">
    <property type="entry name" value="AhpD-like"/>
    <property type="match status" value="1"/>
</dbReference>
<sequence>MSTISFDIIDHLADIQPGSHLDELRSQRPQARENAQKSYSALFDPDDAGNVSALERYAVATFVTGLHRQSVAADFYAAALQKLDRPDIADIVDAEITRGLAKGPYGRYPEGPLSTEDEEGPDYRVFPGHEEILGARLAAALQHAHLLVFHPRDANPEALQKLLGAGWSTTDIVTLSQLVAFLSFQIRVVAGLRALAATSNHTSASSGEAPVFTALLASGAL</sequence>
<dbReference type="InterPro" id="IPR023982">
    <property type="entry name" value="CHP04029_CMD-like"/>
</dbReference>
<evidence type="ECO:0000313" key="2">
    <source>
        <dbReference type="Proteomes" id="UP000035489"/>
    </source>
</evidence>
<dbReference type="InterPro" id="IPR029032">
    <property type="entry name" value="AhpD-like"/>
</dbReference>
<dbReference type="AlphaFoldDB" id="A0A0H1RPW1"/>
<accession>A0A0H1RPW1</accession>
<name>A0A0H1RPW1_9HYPH</name>
<dbReference type="STRING" id="1225564.AA309_01820"/>
<dbReference type="EMBL" id="LCYG01000005">
    <property type="protein sequence ID" value="KLK94727.1"/>
    <property type="molecule type" value="Genomic_DNA"/>
</dbReference>
<dbReference type="PATRIC" id="fig|1225564.3.peg.4957"/>
<organism evidence="1 2">
    <name type="scientific">Microvirga vignae</name>
    <dbReference type="NCBI Taxonomy" id="1225564"/>
    <lineage>
        <taxon>Bacteria</taxon>
        <taxon>Pseudomonadati</taxon>
        <taxon>Pseudomonadota</taxon>
        <taxon>Alphaproteobacteria</taxon>
        <taxon>Hyphomicrobiales</taxon>
        <taxon>Methylobacteriaceae</taxon>
        <taxon>Microvirga</taxon>
    </lineage>
</organism>
<proteinExistence type="predicted"/>
<dbReference type="Gene3D" id="1.20.1290.10">
    <property type="entry name" value="AhpD-like"/>
    <property type="match status" value="1"/>
</dbReference>